<comment type="caution">
    <text evidence="1">The sequence shown here is derived from an EMBL/GenBank/DDBJ whole genome shotgun (WGS) entry which is preliminary data.</text>
</comment>
<sequence length="69" mass="7716">MQSARYHDTTRIYSSAEIKATKAARSARENYGDNAVGYVEIKRDGDKCIVKGKVTSEHKSMSSVRIVLH</sequence>
<evidence type="ECO:0000313" key="2">
    <source>
        <dbReference type="Proteomes" id="UP001458880"/>
    </source>
</evidence>
<evidence type="ECO:0000313" key="1">
    <source>
        <dbReference type="EMBL" id="KAK9696731.1"/>
    </source>
</evidence>
<accession>A0AAW1J1K5</accession>
<keyword evidence="2" id="KW-1185">Reference proteome</keyword>
<reference evidence="1 2" key="1">
    <citation type="journal article" date="2024" name="BMC Genomics">
        <title>De novo assembly and annotation of Popillia japonica's genome with initial clues to its potential as an invasive pest.</title>
        <authorList>
            <person name="Cucini C."/>
            <person name="Boschi S."/>
            <person name="Funari R."/>
            <person name="Cardaioli E."/>
            <person name="Iannotti N."/>
            <person name="Marturano G."/>
            <person name="Paoli F."/>
            <person name="Bruttini M."/>
            <person name="Carapelli A."/>
            <person name="Frati F."/>
            <person name="Nardi F."/>
        </authorList>
    </citation>
    <scope>NUCLEOTIDE SEQUENCE [LARGE SCALE GENOMIC DNA]</scope>
    <source>
        <strain evidence="1">DMR45628</strain>
    </source>
</reference>
<dbReference type="EMBL" id="JASPKY010000443">
    <property type="protein sequence ID" value="KAK9696731.1"/>
    <property type="molecule type" value="Genomic_DNA"/>
</dbReference>
<name>A0AAW1J1K5_POPJA</name>
<dbReference type="Proteomes" id="UP001458880">
    <property type="component" value="Unassembled WGS sequence"/>
</dbReference>
<organism evidence="1 2">
    <name type="scientific">Popillia japonica</name>
    <name type="common">Japanese beetle</name>
    <dbReference type="NCBI Taxonomy" id="7064"/>
    <lineage>
        <taxon>Eukaryota</taxon>
        <taxon>Metazoa</taxon>
        <taxon>Ecdysozoa</taxon>
        <taxon>Arthropoda</taxon>
        <taxon>Hexapoda</taxon>
        <taxon>Insecta</taxon>
        <taxon>Pterygota</taxon>
        <taxon>Neoptera</taxon>
        <taxon>Endopterygota</taxon>
        <taxon>Coleoptera</taxon>
        <taxon>Polyphaga</taxon>
        <taxon>Scarabaeiformia</taxon>
        <taxon>Scarabaeidae</taxon>
        <taxon>Rutelinae</taxon>
        <taxon>Popillia</taxon>
    </lineage>
</organism>
<gene>
    <name evidence="1" type="ORF">QE152_g31394</name>
</gene>
<dbReference type="AlphaFoldDB" id="A0AAW1J1K5"/>
<protein>
    <submittedName>
        <fullName evidence="1">Uncharacterized protein</fullName>
    </submittedName>
</protein>
<proteinExistence type="predicted"/>